<evidence type="ECO:0000256" key="3">
    <source>
        <dbReference type="ARBA" id="ARBA00022722"/>
    </source>
</evidence>
<dbReference type="RefSeq" id="WP_102227705.1">
    <property type="nucleotide sequence ID" value="NZ_PNFY01000014.1"/>
</dbReference>
<dbReference type="GO" id="GO:0006281">
    <property type="term" value="P:DNA repair"/>
    <property type="evidence" value="ECO:0007669"/>
    <property type="project" value="InterPro"/>
</dbReference>
<accession>A0A2N6SN16</accession>
<feature type="domain" description="RecJ OB" evidence="9">
    <location>
        <begin position="459"/>
        <end position="566"/>
    </location>
</feature>
<dbReference type="InterPro" id="IPR051673">
    <property type="entry name" value="SSDNA_exonuclease_RecJ"/>
</dbReference>
<dbReference type="EMBL" id="PNHE01000013">
    <property type="protein sequence ID" value="PMC58465.1"/>
    <property type="molecule type" value="Genomic_DNA"/>
</dbReference>
<dbReference type="NCBIfam" id="TIGR00644">
    <property type="entry name" value="recJ"/>
    <property type="match status" value="1"/>
</dbReference>
<keyword evidence="3" id="KW-0540">Nuclease</keyword>
<dbReference type="InterPro" id="IPR003156">
    <property type="entry name" value="DHHA1_dom"/>
</dbReference>
<name>A0A2N6SN16_9LACT</name>
<evidence type="ECO:0000256" key="2">
    <source>
        <dbReference type="ARBA" id="ARBA00019841"/>
    </source>
</evidence>
<keyword evidence="4" id="KW-0378">Hydrolase</keyword>
<dbReference type="Pfam" id="PF10141">
    <property type="entry name" value="ssDNA-exonuc_C"/>
    <property type="match status" value="1"/>
</dbReference>
<dbReference type="PANTHER" id="PTHR30255:SF2">
    <property type="entry name" value="SINGLE-STRANDED-DNA-SPECIFIC EXONUCLEASE RECJ"/>
    <property type="match status" value="1"/>
</dbReference>
<feature type="domain" description="DDH" evidence="6">
    <location>
        <begin position="87"/>
        <end position="232"/>
    </location>
</feature>
<proteinExistence type="inferred from homology"/>
<gene>
    <name evidence="10" type="primary">recJ</name>
    <name evidence="10" type="ORF">CJ205_04160</name>
</gene>
<dbReference type="Pfam" id="PF01368">
    <property type="entry name" value="DHH"/>
    <property type="match status" value="1"/>
</dbReference>
<keyword evidence="11" id="KW-1185">Reference proteome</keyword>
<comment type="caution">
    <text evidence="10">The sequence shown here is derived from an EMBL/GenBank/DDBJ whole genome shotgun (WGS) entry which is preliminary data.</text>
</comment>
<evidence type="ECO:0000313" key="10">
    <source>
        <dbReference type="EMBL" id="PMC58465.1"/>
    </source>
</evidence>
<dbReference type="InterPro" id="IPR004610">
    <property type="entry name" value="RecJ"/>
</dbReference>
<feature type="domain" description="DHHA1" evidence="7">
    <location>
        <begin position="350"/>
        <end position="444"/>
    </location>
</feature>
<dbReference type="GO" id="GO:0003676">
    <property type="term" value="F:nucleic acid binding"/>
    <property type="evidence" value="ECO:0007669"/>
    <property type="project" value="InterPro"/>
</dbReference>
<organism evidence="10 11">
    <name type="scientific">Dolosicoccus paucivorans</name>
    <dbReference type="NCBI Taxonomy" id="84521"/>
    <lineage>
        <taxon>Bacteria</taxon>
        <taxon>Bacillati</taxon>
        <taxon>Bacillota</taxon>
        <taxon>Bacilli</taxon>
        <taxon>Lactobacillales</taxon>
        <taxon>Aerococcaceae</taxon>
        <taxon>Dolosicoccus</taxon>
    </lineage>
</organism>
<dbReference type="Proteomes" id="UP000235682">
    <property type="component" value="Unassembled WGS sequence"/>
</dbReference>
<evidence type="ECO:0000259" key="7">
    <source>
        <dbReference type="Pfam" id="PF02272"/>
    </source>
</evidence>
<dbReference type="Gene3D" id="3.90.1640.30">
    <property type="match status" value="1"/>
</dbReference>
<protein>
    <recommendedName>
        <fullName evidence="2">Single-stranded-DNA-specific exonuclease RecJ</fullName>
    </recommendedName>
</protein>
<evidence type="ECO:0000313" key="11">
    <source>
        <dbReference type="Proteomes" id="UP000235682"/>
    </source>
</evidence>
<keyword evidence="5 10" id="KW-0269">Exonuclease</keyword>
<dbReference type="Gene3D" id="3.10.310.30">
    <property type="match status" value="1"/>
</dbReference>
<dbReference type="STRING" id="84521.SAMN04487994_100536"/>
<reference evidence="10 11" key="1">
    <citation type="submission" date="2017-09" db="EMBL/GenBank/DDBJ databases">
        <title>Bacterial strain isolated from the female urinary microbiota.</title>
        <authorList>
            <person name="Thomas-White K."/>
            <person name="Kumar N."/>
            <person name="Forster S."/>
            <person name="Putonti C."/>
            <person name="Lawley T."/>
            <person name="Wolfe A.J."/>
        </authorList>
    </citation>
    <scope>NUCLEOTIDE SEQUENCE [LARGE SCALE GENOMIC DNA]</scope>
    <source>
        <strain evidence="10 11">UMB0852</strain>
    </source>
</reference>
<dbReference type="GO" id="GO:0006310">
    <property type="term" value="P:DNA recombination"/>
    <property type="evidence" value="ECO:0007669"/>
    <property type="project" value="InterPro"/>
</dbReference>
<evidence type="ECO:0000259" key="8">
    <source>
        <dbReference type="Pfam" id="PF10141"/>
    </source>
</evidence>
<dbReference type="InterPro" id="IPR038763">
    <property type="entry name" value="DHH_sf"/>
</dbReference>
<evidence type="ECO:0000256" key="5">
    <source>
        <dbReference type="ARBA" id="ARBA00022839"/>
    </source>
</evidence>
<dbReference type="AlphaFoldDB" id="A0A2N6SN16"/>
<sequence>MKNLARYQWQNPQLPEDTTTLIKQLQEAGLNYSPAFLRVCIARGLTTKEAIEIATDETPQLFHDAFLMYDMEKATQRIMTAIQEGERILVYGDYDADGITSTLIVVEALESLGADVIYHLPNRFTDGYGPNLKQYQHYVEEENVRLIITVDNGVAGFEAIEWAQSHDVDVIVTDHHEIQEELPPSYAFVHPQHPKGEYPFSDLAGAGVALKLVTALLEDVPPEALELAAIGTIADMVSLTDENRTIVLAGLSIMKQTPRIGLALLFQQENIETTNLDADTIGFQVGPRLNALGRLEDPTPALELLQTDDEVQAQQLLTLINDVNQRRKDIVEEIVQQIDKQLKDLPTLPNIIVLSNPSWPAGVLGIVAGRITNKYHRPSIMFQQLDDEQIFKGSARSIPAVNIFELLSLVKDHILYFGGHAQAAGMTVAADEFDRFKQALEEVAMTYEEQIHQPETLKVDLVAKLQEINLDFIEEIQQLGPFGMHNPKPNVLINEAILATKQYVGINRQHVKFNLVDEDNDDLDGIAFSQADRFNLLNQGQKVDMVGQLSINEWQGKRTPQLMLEDLGIDDIQWIDQRSSQIPADFFHRSQAVYLFKTPKLLKTYQSTIPETSQSFLYSDEVVDLLNKKYLVFVEPPESIELAREWIDRFEGSQIIVGTFVHQSKYLIGAPARKEFATVYRWLENQEPFVLAKELSKLAQQFKIEVPKLITIFHVFLQANFVTIDEGRVVFQHPTTQAVDLTQFPAMVAYMDEMKAEKLFVYSDFQQLVNYFISK</sequence>
<dbReference type="PANTHER" id="PTHR30255">
    <property type="entry name" value="SINGLE-STRANDED-DNA-SPECIFIC EXONUCLEASE RECJ"/>
    <property type="match status" value="1"/>
</dbReference>
<feature type="domain" description="Single-stranded-DNA-specific exonuclease RecJ C-terminal" evidence="8">
    <location>
        <begin position="573"/>
        <end position="772"/>
    </location>
</feature>
<dbReference type="InterPro" id="IPR041122">
    <property type="entry name" value="RecJ_OB"/>
</dbReference>
<comment type="similarity">
    <text evidence="1">Belongs to the RecJ family.</text>
</comment>
<dbReference type="InterPro" id="IPR001667">
    <property type="entry name" value="DDH_dom"/>
</dbReference>
<evidence type="ECO:0000256" key="1">
    <source>
        <dbReference type="ARBA" id="ARBA00005915"/>
    </source>
</evidence>
<evidence type="ECO:0000256" key="4">
    <source>
        <dbReference type="ARBA" id="ARBA00022801"/>
    </source>
</evidence>
<dbReference type="SUPFAM" id="SSF64182">
    <property type="entry name" value="DHH phosphoesterases"/>
    <property type="match status" value="1"/>
</dbReference>
<dbReference type="GO" id="GO:0008409">
    <property type="term" value="F:5'-3' exonuclease activity"/>
    <property type="evidence" value="ECO:0007669"/>
    <property type="project" value="InterPro"/>
</dbReference>
<dbReference type="Pfam" id="PF02272">
    <property type="entry name" value="DHHA1"/>
    <property type="match status" value="1"/>
</dbReference>
<dbReference type="OrthoDB" id="9809852at2"/>
<evidence type="ECO:0000259" key="9">
    <source>
        <dbReference type="Pfam" id="PF17768"/>
    </source>
</evidence>
<evidence type="ECO:0000259" key="6">
    <source>
        <dbReference type="Pfam" id="PF01368"/>
    </source>
</evidence>
<dbReference type="InterPro" id="IPR018779">
    <property type="entry name" value="RecJ_C"/>
</dbReference>
<dbReference type="Pfam" id="PF17768">
    <property type="entry name" value="RecJ_OB"/>
    <property type="match status" value="1"/>
</dbReference>